<proteinExistence type="predicted"/>
<comment type="caution">
    <text evidence="1">The sequence shown here is derived from an EMBL/GenBank/DDBJ whole genome shotgun (WGS) entry which is preliminary data.</text>
</comment>
<dbReference type="EMBL" id="MU273467">
    <property type="protein sequence ID" value="KAI0036943.1"/>
    <property type="molecule type" value="Genomic_DNA"/>
</dbReference>
<evidence type="ECO:0000313" key="2">
    <source>
        <dbReference type="Proteomes" id="UP000814128"/>
    </source>
</evidence>
<reference evidence="1" key="2">
    <citation type="journal article" date="2022" name="New Phytol.">
        <title>Evolutionary transition to the ectomycorrhizal habit in the genomes of a hyperdiverse lineage of mushroom-forming fungi.</title>
        <authorList>
            <person name="Looney B."/>
            <person name="Miyauchi S."/>
            <person name="Morin E."/>
            <person name="Drula E."/>
            <person name="Courty P.E."/>
            <person name="Kohler A."/>
            <person name="Kuo A."/>
            <person name="LaButti K."/>
            <person name="Pangilinan J."/>
            <person name="Lipzen A."/>
            <person name="Riley R."/>
            <person name="Andreopoulos W."/>
            <person name="He G."/>
            <person name="Johnson J."/>
            <person name="Nolan M."/>
            <person name="Tritt A."/>
            <person name="Barry K.W."/>
            <person name="Grigoriev I.V."/>
            <person name="Nagy L.G."/>
            <person name="Hibbett D."/>
            <person name="Henrissat B."/>
            <person name="Matheny P.B."/>
            <person name="Labbe J."/>
            <person name="Martin F.M."/>
        </authorList>
    </citation>
    <scope>NUCLEOTIDE SEQUENCE</scope>
    <source>
        <strain evidence="1">EC-137</strain>
    </source>
</reference>
<accession>A0ACB8QYQ2</accession>
<dbReference type="Proteomes" id="UP000814128">
    <property type="component" value="Unassembled WGS sequence"/>
</dbReference>
<reference evidence="1" key="1">
    <citation type="submission" date="2021-02" db="EMBL/GenBank/DDBJ databases">
        <authorList>
            <consortium name="DOE Joint Genome Institute"/>
            <person name="Ahrendt S."/>
            <person name="Looney B.P."/>
            <person name="Miyauchi S."/>
            <person name="Morin E."/>
            <person name="Drula E."/>
            <person name="Courty P.E."/>
            <person name="Chicoki N."/>
            <person name="Fauchery L."/>
            <person name="Kohler A."/>
            <person name="Kuo A."/>
            <person name="Labutti K."/>
            <person name="Pangilinan J."/>
            <person name="Lipzen A."/>
            <person name="Riley R."/>
            <person name="Andreopoulos W."/>
            <person name="He G."/>
            <person name="Johnson J."/>
            <person name="Barry K.W."/>
            <person name="Grigoriev I.V."/>
            <person name="Nagy L."/>
            <person name="Hibbett D."/>
            <person name="Henrissat B."/>
            <person name="Matheny P.B."/>
            <person name="Labbe J."/>
            <person name="Martin F."/>
        </authorList>
    </citation>
    <scope>NUCLEOTIDE SEQUENCE</scope>
    <source>
        <strain evidence="1">EC-137</strain>
    </source>
</reference>
<gene>
    <name evidence="1" type="ORF">K488DRAFT_67325</name>
</gene>
<name>A0ACB8QYQ2_9AGAM</name>
<keyword evidence="2" id="KW-1185">Reference proteome</keyword>
<organism evidence="1 2">
    <name type="scientific">Vararia minispora EC-137</name>
    <dbReference type="NCBI Taxonomy" id="1314806"/>
    <lineage>
        <taxon>Eukaryota</taxon>
        <taxon>Fungi</taxon>
        <taxon>Dikarya</taxon>
        <taxon>Basidiomycota</taxon>
        <taxon>Agaricomycotina</taxon>
        <taxon>Agaricomycetes</taxon>
        <taxon>Russulales</taxon>
        <taxon>Lachnocladiaceae</taxon>
        <taxon>Vararia</taxon>
    </lineage>
</organism>
<protein>
    <submittedName>
        <fullName evidence="1">Uncharacterized protein</fullName>
    </submittedName>
</protein>
<evidence type="ECO:0000313" key="1">
    <source>
        <dbReference type="EMBL" id="KAI0036943.1"/>
    </source>
</evidence>
<sequence length="420" mass="46239">MSSTKSTFLDHRRLPPELWIRILDLTAVLPGQLDTDAQDPFDDPCVLPLPYIISPKNACAAFAAVQEDRASLALVSRLWNAVVTPLLYKTAYIGTNRSLISLASTLAHSDRNAISRGHNIRRLDLMMTNADGLSVEAMEALKAVFERVPNLQILNVCTSAQTPSYAPRPILCALRDTCAASLKTFAWDPASSLRPTMTDMQALLCSFRHLRTLGQLWWPECDGYFLAGCPYALPHFLMLKSIALPYGHDDHGCPPPHFGALQQVVLGSITPDGCIDAFVAAHAETLRIAYVEVVAEEQSLGALTGCPALRHLVLYMTRDMVRALSCWALPDAVTHLGVHVDAAPREAMRELVLLLGHLSSMDARGLCVVRLLHLSNEDLAEFVRTDGFALAYDTFSRKGWELEDRAGRRMSPPRIGVAIF</sequence>